<proteinExistence type="predicted"/>
<sequence length="271" mass="29064">MRAIIIALLMSLSGFAFAAEQDQEAAIESHVGIAEATSPYADAMFCVREFMQQAPTRIGVADIADKTGKNNYAEGGTGTMMTQGATDMFYTSLANLGIRGTEATPQFRGAIDWYQQKGAKISIELPTYMIMGSLDVLDLLPGTAKSFGILGLGADTVAYKAVGGMDVRLVKMLGEGGETGRVLYNVAPKKEYLAVEDRAGFGRFVGKGHGLSMFSFELARGARTPMQLTTRWLIDYAATSLVLDLAEDKLAHSAETKAYLTGCRGKLRSAL</sequence>
<evidence type="ECO:0000256" key="1">
    <source>
        <dbReference type="SAM" id="SignalP"/>
    </source>
</evidence>
<feature type="chain" id="PRO_5009523847" description="5'-Nucleotidase C-terminal domain-containing protein" evidence="1">
    <location>
        <begin position="19"/>
        <end position="271"/>
    </location>
</feature>
<accession>A0A1F6DHS9</accession>
<name>A0A1F6DHS9_9BACT</name>
<feature type="signal peptide" evidence="1">
    <location>
        <begin position="1"/>
        <end position="18"/>
    </location>
</feature>
<dbReference type="Gene3D" id="3.40.50.10610">
    <property type="entry name" value="ABC-type transport auxiliary lipoprotein component"/>
    <property type="match status" value="1"/>
</dbReference>
<organism evidence="2 3">
    <name type="scientific">Candidatus Kaiserbacteria bacterium RIFCSPHIGHO2_02_FULL_50_50</name>
    <dbReference type="NCBI Taxonomy" id="1798492"/>
    <lineage>
        <taxon>Bacteria</taxon>
        <taxon>Candidatus Kaiseribacteriota</taxon>
    </lineage>
</organism>
<comment type="caution">
    <text evidence="2">The sequence shown here is derived from an EMBL/GenBank/DDBJ whole genome shotgun (WGS) entry which is preliminary data.</text>
</comment>
<dbReference type="STRING" id="1798492.A3C89_04195"/>
<dbReference type="Proteomes" id="UP000178794">
    <property type="component" value="Unassembled WGS sequence"/>
</dbReference>
<evidence type="ECO:0008006" key="4">
    <source>
        <dbReference type="Google" id="ProtNLM"/>
    </source>
</evidence>
<gene>
    <name evidence="2" type="ORF">A3C89_04195</name>
</gene>
<dbReference type="EMBL" id="MFLF01000002">
    <property type="protein sequence ID" value="OGG60552.1"/>
    <property type="molecule type" value="Genomic_DNA"/>
</dbReference>
<evidence type="ECO:0000313" key="2">
    <source>
        <dbReference type="EMBL" id="OGG60552.1"/>
    </source>
</evidence>
<reference evidence="2 3" key="1">
    <citation type="journal article" date="2016" name="Nat. Commun.">
        <title>Thousands of microbial genomes shed light on interconnected biogeochemical processes in an aquifer system.</title>
        <authorList>
            <person name="Anantharaman K."/>
            <person name="Brown C.T."/>
            <person name="Hug L.A."/>
            <person name="Sharon I."/>
            <person name="Castelle C.J."/>
            <person name="Probst A.J."/>
            <person name="Thomas B.C."/>
            <person name="Singh A."/>
            <person name="Wilkins M.J."/>
            <person name="Karaoz U."/>
            <person name="Brodie E.L."/>
            <person name="Williams K.H."/>
            <person name="Hubbard S.S."/>
            <person name="Banfield J.F."/>
        </authorList>
    </citation>
    <scope>NUCLEOTIDE SEQUENCE [LARGE SCALE GENOMIC DNA]</scope>
</reference>
<dbReference type="AlphaFoldDB" id="A0A1F6DHS9"/>
<protein>
    <recommendedName>
        <fullName evidence="4">5'-Nucleotidase C-terminal domain-containing protein</fullName>
    </recommendedName>
</protein>
<evidence type="ECO:0000313" key="3">
    <source>
        <dbReference type="Proteomes" id="UP000178794"/>
    </source>
</evidence>
<keyword evidence="1" id="KW-0732">Signal</keyword>